<dbReference type="EMBL" id="JAUSUT010000001">
    <property type="protein sequence ID" value="MDQ0381507.1"/>
    <property type="molecule type" value="Genomic_DNA"/>
</dbReference>
<evidence type="ECO:0000313" key="2">
    <source>
        <dbReference type="Proteomes" id="UP001229651"/>
    </source>
</evidence>
<organism evidence="1 2">
    <name type="scientific">Amycolatopsis thermophila</name>
    <dbReference type="NCBI Taxonomy" id="206084"/>
    <lineage>
        <taxon>Bacteria</taxon>
        <taxon>Bacillati</taxon>
        <taxon>Actinomycetota</taxon>
        <taxon>Actinomycetes</taxon>
        <taxon>Pseudonocardiales</taxon>
        <taxon>Pseudonocardiaceae</taxon>
        <taxon>Amycolatopsis</taxon>
    </lineage>
</organism>
<comment type="caution">
    <text evidence="1">The sequence shown here is derived from an EMBL/GenBank/DDBJ whole genome shotgun (WGS) entry which is preliminary data.</text>
</comment>
<accession>A0ABU0F1R5</accession>
<dbReference type="InterPro" id="IPR037079">
    <property type="entry name" value="AF2212/PG0164-like_sf"/>
</dbReference>
<keyword evidence="2" id="KW-1185">Reference proteome</keyword>
<proteinExistence type="predicted"/>
<dbReference type="RefSeq" id="WP_306996211.1">
    <property type="nucleotide sequence ID" value="NZ_JAUSUT010000001.1"/>
</dbReference>
<protein>
    <recommendedName>
        <fullName evidence="3">DUF1905 domain-containing protein</fullName>
    </recommendedName>
</protein>
<evidence type="ECO:0000313" key="1">
    <source>
        <dbReference type="EMBL" id="MDQ0381507.1"/>
    </source>
</evidence>
<reference evidence="1 2" key="1">
    <citation type="submission" date="2023-07" db="EMBL/GenBank/DDBJ databases">
        <title>Sequencing the genomes of 1000 actinobacteria strains.</title>
        <authorList>
            <person name="Klenk H.-P."/>
        </authorList>
    </citation>
    <scope>NUCLEOTIDE SEQUENCE [LARGE SCALE GENOMIC DNA]</scope>
    <source>
        <strain evidence="1 2">DSM 45805</strain>
    </source>
</reference>
<dbReference type="Pfam" id="PF13376">
    <property type="entry name" value="OmdA"/>
    <property type="match status" value="1"/>
</dbReference>
<dbReference type="SUPFAM" id="SSF141694">
    <property type="entry name" value="AF2212/PG0164-like"/>
    <property type="match status" value="1"/>
</dbReference>
<dbReference type="Gene3D" id="2.40.30.100">
    <property type="entry name" value="AF2212/PG0164-like"/>
    <property type="match status" value="1"/>
</dbReference>
<sequence length="148" mass="16167">MKLRATIELTGKTTTGIEVPPDLLSALGGGKRPPVRVTINGYTYRTSIGVMAGRYLIPVSSDVRTAAGVAAGDEVDTELELDTSPRELDVPPELAEAMDTGTREFFDGLSYSRKQRFVLPIQQAKTPETRQRRIAKAIAALRDRKPEP</sequence>
<dbReference type="Proteomes" id="UP001229651">
    <property type="component" value="Unassembled WGS sequence"/>
</dbReference>
<dbReference type="InterPro" id="IPR015018">
    <property type="entry name" value="DUF1905"/>
</dbReference>
<evidence type="ECO:0008006" key="3">
    <source>
        <dbReference type="Google" id="ProtNLM"/>
    </source>
</evidence>
<dbReference type="Pfam" id="PF08922">
    <property type="entry name" value="DUF1905"/>
    <property type="match status" value="1"/>
</dbReference>
<gene>
    <name evidence="1" type="ORF">FB470_005501</name>
</gene>
<name>A0ABU0F1R5_9PSEU</name>